<evidence type="ECO:0000256" key="1">
    <source>
        <dbReference type="ARBA" id="ARBA00022500"/>
    </source>
</evidence>
<evidence type="ECO:0000313" key="10">
    <source>
        <dbReference type="Proteomes" id="UP001222275"/>
    </source>
</evidence>
<dbReference type="PROSITE" id="PS50111">
    <property type="entry name" value="CHEMOTAXIS_TRANSDUC_2"/>
    <property type="match status" value="1"/>
</dbReference>
<dbReference type="PANTHER" id="PTHR43531">
    <property type="entry name" value="PROTEIN ICFG"/>
    <property type="match status" value="1"/>
</dbReference>
<dbReference type="Gene3D" id="1.10.287.950">
    <property type="entry name" value="Methyl-accepting chemotaxis protein"/>
    <property type="match status" value="1"/>
</dbReference>
<keyword evidence="6" id="KW-0812">Transmembrane</keyword>
<dbReference type="Pfam" id="PF00015">
    <property type="entry name" value="MCPsignal"/>
    <property type="match status" value="1"/>
</dbReference>
<dbReference type="InterPro" id="IPR004090">
    <property type="entry name" value="Chemotax_Me-accpt_rcpt"/>
</dbReference>
<feature type="domain" description="Methyl-accepting transducer" evidence="7">
    <location>
        <begin position="428"/>
        <end position="650"/>
    </location>
</feature>
<evidence type="ECO:0000256" key="3">
    <source>
        <dbReference type="ARBA" id="ARBA00029447"/>
    </source>
</evidence>
<sequence length="672" mass="74385">MQTMSQKVVIFLIVLIMFAVGAVIVIKPSINTDHHEQYQNAFSKLENHYLRMSENSFKAAQGNVGHYDFIQANLVKLKRFASAMEFTPDYLDSNTQATLKTSVKKIVDDVEALDQLSVEFMRVNSLLNNSKMYLPILINEYRIEEKTMHMKQLLSFLEKQLMLYQSGNESITEDQILQTFETIGKHTRAISEGNLVNLKTHILIVLQYQKSVVDILKRISESEVEKSIQSTSKIYSHAYQETNELTLLLTNVLLGLVVALLVLVGVLVVNVQRSNKQAEKASANLKIKLSELDQQKQVADKQVEDIKAAQTEVANHQKESEENNAKLVVAIDHINTLMEQVANGHFSERLNESEFEGNLVNLRTSVHSALDTLQASMKEIGEVSAKLSNGDLSTKINGQYSGELGQVKNAINGSIENLAKLISQVSSVSTGIQHQISQVRSDSENVSQSSSRQSETLISTMNAVDDTTDKIKSNTQNTQQATQITSEQVKVLNDGMAVMTDMVTAMDDIKHSSERIVDIINLIDSIAFQTNLLALNAAVEAARAGEQGRGFAVVAGEVRNLAGKSADAAKDISSLIEDSNKKVQTGVDLVNNVNESLDNIKQKVEMLQDAVQSINEASIEQSHSAQNITQAVSEAENISKQNSQMIQNTVRQMNQMVEASQELDTVVRSFKL</sequence>
<protein>
    <submittedName>
        <fullName evidence="9">Methyl-accepting chemotaxis protein</fullName>
    </submittedName>
</protein>
<dbReference type="SMART" id="SM00283">
    <property type="entry name" value="MA"/>
    <property type="match status" value="1"/>
</dbReference>
<dbReference type="SUPFAM" id="SSF58104">
    <property type="entry name" value="Methyl-accepting chemotaxis protein (MCP) signaling domain"/>
    <property type="match status" value="1"/>
</dbReference>
<dbReference type="InterPro" id="IPR004089">
    <property type="entry name" value="MCPsignal_dom"/>
</dbReference>
<comment type="similarity">
    <text evidence="3">Belongs to the methyl-accepting chemotaxis (MCP) protein family.</text>
</comment>
<dbReference type="EMBL" id="CP102381">
    <property type="protein sequence ID" value="WEJ62692.1"/>
    <property type="molecule type" value="Genomic_DNA"/>
</dbReference>
<organism evidence="9 10">
    <name type="scientific">Thiomicrorhabdus lithotrophica</name>
    <dbReference type="NCBI Taxonomy" id="2949997"/>
    <lineage>
        <taxon>Bacteria</taxon>
        <taxon>Pseudomonadati</taxon>
        <taxon>Pseudomonadota</taxon>
        <taxon>Gammaproteobacteria</taxon>
        <taxon>Thiotrichales</taxon>
        <taxon>Piscirickettsiaceae</taxon>
        <taxon>Thiomicrorhabdus</taxon>
    </lineage>
</organism>
<evidence type="ECO:0000256" key="5">
    <source>
        <dbReference type="SAM" id="Coils"/>
    </source>
</evidence>
<accession>A0ABY8CD47</accession>
<dbReference type="InterPro" id="IPR045812">
    <property type="entry name" value="DAHL"/>
</dbReference>
<dbReference type="PROSITE" id="PS50885">
    <property type="entry name" value="HAMP"/>
    <property type="match status" value="1"/>
</dbReference>
<dbReference type="PANTHER" id="PTHR43531:SF11">
    <property type="entry name" value="METHYL-ACCEPTING CHEMOTAXIS PROTEIN 3"/>
    <property type="match status" value="1"/>
</dbReference>
<evidence type="ECO:0000259" key="7">
    <source>
        <dbReference type="PROSITE" id="PS50111"/>
    </source>
</evidence>
<feature type="coiled-coil region" evidence="5">
    <location>
        <begin position="590"/>
        <end position="617"/>
    </location>
</feature>
<keyword evidence="10" id="KW-1185">Reference proteome</keyword>
<dbReference type="InterPro" id="IPR003660">
    <property type="entry name" value="HAMP_dom"/>
</dbReference>
<dbReference type="Gene3D" id="1.20.120.1530">
    <property type="match status" value="1"/>
</dbReference>
<dbReference type="Pfam" id="PF18947">
    <property type="entry name" value="HAMP_2"/>
    <property type="match status" value="1"/>
</dbReference>
<reference evidence="9 10" key="1">
    <citation type="submission" date="2022-06" db="EMBL/GenBank/DDBJ databases">
        <title>Thiomicrohabdus sp. nov, an obligately chemolithoautotrophic, sulfur-oxidizing bacterium isolated from beach of Guanyin Mountain. Amoy.</title>
        <authorList>
            <person name="Zhu H."/>
        </authorList>
    </citation>
    <scope>NUCLEOTIDE SEQUENCE [LARGE SCALE GENOMIC DNA]</scope>
    <source>
        <strain evidence="9 10">XGS-01</strain>
    </source>
</reference>
<evidence type="ECO:0000256" key="4">
    <source>
        <dbReference type="PROSITE-ProRule" id="PRU00284"/>
    </source>
</evidence>
<feature type="transmembrane region" description="Helical" evidence="6">
    <location>
        <begin position="245"/>
        <end position="271"/>
    </location>
</feature>
<dbReference type="Proteomes" id="UP001222275">
    <property type="component" value="Chromosome"/>
</dbReference>
<dbReference type="InterPro" id="IPR051310">
    <property type="entry name" value="MCP_chemotaxis"/>
</dbReference>
<feature type="coiled-coil region" evidence="5">
    <location>
        <begin position="275"/>
        <end position="326"/>
    </location>
</feature>
<keyword evidence="6" id="KW-0472">Membrane</keyword>
<proteinExistence type="inferred from homology"/>
<evidence type="ECO:0000313" key="9">
    <source>
        <dbReference type="EMBL" id="WEJ62692.1"/>
    </source>
</evidence>
<evidence type="ECO:0000256" key="2">
    <source>
        <dbReference type="ARBA" id="ARBA00023224"/>
    </source>
</evidence>
<gene>
    <name evidence="9" type="ORF">NR989_00170</name>
</gene>
<dbReference type="Pfam" id="PF19443">
    <property type="entry name" value="DAHL"/>
    <property type="match status" value="1"/>
</dbReference>
<evidence type="ECO:0000259" key="8">
    <source>
        <dbReference type="PROSITE" id="PS50885"/>
    </source>
</evidence>
<evidence type="ECO:0000256" key="6">
    <source>
        <dbReference type="SAM" id="Phobius"/>
    </source>
</evidence>
<keyword evidence="5" id="KW-0175">Coiled coil</keyword>
<keyword evidence="2 4" id="KW-0807">Transducer</keyword>
<keyword evidence="6" id="KW-1133">Transmembrane helix</keyword>
<dbReference type="RefSeq" id="WP_275594948.1">
    <property type="nucleotide sequence ID" value="NZ_CP102381.1"/>
</dbReference>
<dbReference type="PRINTS" id="PR00260">
    <property type="entry name" value="CHEMTRNSDUCR"/>
</dbReference>
<keyword evidence="1" id="KW-0145">Chemotaxis</keyword>
<name>A0ABY8CD47_9GAMM</name>
<feature type="domain" description="HAMP" evidence="8">
    <location>
        <begin position="371"/>
        <end position="423"/>
    </location>
</feature>